<keyword evidence="2" id="KW-1185">Reference proteome</keyword>
<protein>
    <submittedName>
        <fullName evidence="1">Uncharacterized protein</fullName>
    </submittedName>
</protein>
<sequence>MDGGSISLSTGPPTQASISTAQSTTRKMSHQPSDPERAQKQGEEQVEPETTSHLDRPILEADVRADWLERNGTYVLKGSICERVGLIPVVLAGGCRHGFEEGSKGGLAQDRDKDKNNDKDNDKEECNTRFHNISESNENTCTSARMFELFYRDYGPVAELAETIVKLYEVELKHSPKEDGWLSEGGEAPSIGRGLFKNMVSSFVEAGEAIAMVIPAFPGKSSNKEKTSGILPDKGEELALRTLLQFSCSVERFYPPGCIFHVVSDGHVFSDLVGVDDSVIDLYGKEFRRLAKAIDGELDGHFRFYDLAELLPIPSLEKHAVEKHLASIQESRRSKGSNVPSKNRDETITEVGWLDDLRRESLIDLYGKQDLKMIDGAIKNDATVRRLYTGFTKFVLEDLRNHESRRHLSTSAQRKKSKLVARRMIQRNDAYSRLVEICFPDVIRLSIHPHNNRGPKFGINLIHRRHLGGEEEQEDRAAFHIPTPWHNTVLGLDDREGQEGRLNDEGCGKRFMLLKVCEMEKHRPKEGACELVFRQGDVGAGSGGFYMFERRC</sequence>
<name>A0ACD0NRD8_9BASI</name>
<evidence type="ECO:0000313" key="2">
    <source>
        <dbReference type="Proteomes" id="UP000245626"/>
    </source>
</evidence>
<accession>A0ACD0NRD8</accession>
<reference evidence="1 2" key="1">
    <citation type="journal article" date="2018" name="Mol. Biol. Evol.">
        <title>Broad Genomic Sampling Reveals a Smut Pathogenic Ancestry of the Fungal Clade Ustilaginomycotina.</title>
        <authorList>
            <person name="Kijpornyongpan T."/>
            <person name="Mondo S.J."/>
            <person name="Barry K."/>
            <person name="Sandor L."/>
            <person name="Lee J."/>
            <person name="Lipzen A."/>
            <person name="Pangilinan J."/>
            <person name="LaButti K."/>
            <person name="Hainaut M."/>
            <person name="Henrissat B."/>
            <person name="Grigoriev I.V."/>
            <person name="Spatafora J.W."/>
            <person name="Aime M.C."/>
        </authorList>
    </citation>
    <scope>NUCLEOTIDE SEQUENCE [LARGE SCALE GENOMIC DNA]</scope>
    <source>
        <strain evidence="1 2">SA 807</strain>
    </source>
</reference>
<proteinExistence type="predicted"/>
<gene>
    <name evidence="1" type="ORF">IE53DRAFT_199947</name>
</gene>
<evidence type="ECO:0000313" key="1">
    <source>
        <dbReference type="EMBL" id="PWN48392.1"/>
    </source>
</evidence>
<organism evidence="1 2">
    <name type="scientific">Violaceomyces palustris</name>
    <dbReference type="NCBI Taxonomy" id="1673888"/>
    <lineage>
        <taxon>Eukaryota</taxon>
        <taxon>Fungi</taxon>
        <taxon>Dikarya</taxon>
        <taxon>Basidiomycota</taxon>
        <taxon>Ustilaginomycotina</taxon>
        <taxon>Ustilaginomycetes</taxon>
        <taxon>Violaceomycetales</taxon>
        <taxon>Violaceomycetaceae</taxon>
        <taxon>Violaceomyces</taxon>
    </lineage>
</organism>
<dbReference type="EMBL" id="KZ820212">
    <property type="protein sequence ID" value="PWN48392.1"/>
    <property type="molecule type" value="Genomic_DNA"/>
</dbReference>
<dbReference type="Proteomes" id="UP000245626">
    <property type="component" value="Unassembled WGS sequence"/>
</dbReference>